<dbReference type="GO" id="GO:0016020">
    <property type="term" value="C:membrane"/>
    <property type="evidence" value="ECO:0007669"/>
    <property type="project" value="GOC"/>
</dbReference>
<evidence type="ECO:0000256" key="2">
    <source>
        <dbReference type="ARBA" id="ARBA00022519"/>
    </source>
</evidence>
<dbReference type="GO" id="GO:0008758">
    <property type="term" value="F:UDP-2,3-diacylglucosamine hydrolase activity"/>
    <property type="evidence" value="ECO:0007669"/>
    <property type="project" value="TreeGrafter"/>
</dbReference>
<keyword evidence="6" id="KW-0464">Manganese</keyword>
<dbReference type="AlphaFoldDB" id="A0A8J6UHF2"/>
<dbReference type="PANTHER" id="PTHR34990">
    <property type="entry name" value="UDP-2,3-DIACYLGLUCOSAMINE HYDROLASE-RELATED"/>
    <property type="match status" value="1"/>
</dbReference>
<keyword evidence="9" id="KW-1185">Reference proteome</keyword>
<evidence type="ECO:0000256" key="5">
    <source>
        <dbReference type="ARBA" id="ARBA00023136"/>
    </source>
</evidence>
<evidence type="ECO:0000256" key="1">
    <source>
        <dbReference type="ARBA" id="ARBA00022475"/>
    </source>
</evidence>
<accession>A0A8J6UHF2</accession>
<dbReference type="EMBL" id="JACWUN010000001">
    <property type="protein sequence ID" value="MBD1399225.1"/>
    <property type="molecule type" value="Genomic_DNA"/>
</dbReference>
<dbReference type="InterPro" id="IPR043461">
    <property type="entry name" value="LpxH-like"/>
</dbReference>
<dbReference type="GO" id="GO:0009245">
    <property type="term" value="P:lipid A biosynthetic process"/>
    <property type="evidence" value="ECO:0007669"/>
    <property type="project" value="TreeGrafter"/>
</dbReference>
<evidence type="ECO:0000256" key="3">
    <source>
        <dbReference type="ARBA" id="ARBA00022723"/>
    </source>
</evidence>
<dbReference type="InterPro" id="IPR029052">
    <property type="entry name" value="Metallo-depent_PP-like"/>
</dbReference>
<evidence type="ECO:0000259" key="7">
    <source>
        <dbReference type="Pfam" id="PF00149"/>
    </source>
</evidence>
<sequence>MKAIFLSDAHLRSFADENYQDLLSLLKQQDDLDALFLLGDIFEFWLGYDHLVFAAYVPVLDQLHRLTQQGTRLYFVEGNHDFSMGPYFRDTLGCTVITEQALVQWDNRNLLICHGDLIHPAPAYLRLRKLWRSSFVRFLSRLVHPDLVWKFGIWLSDKSQQKRSHRQPYDPTPWLQQFNTNALNDSCDLIICGHFHVPVRFQQHEREVVALGDWQTRRSYAQLTDGQIRLLSYPG</sequence>
<dbReference type="GO" id="GO:0046872">
    <property type="term" value="F:metal ion binding"/>
    <property type="evidence" value="ECO:0007669"/>
    <property type="project" value="UniProtKB-KW"/>
</dbReference>
<keyword evidence="3" id="KW-0479">Metal-binding</keyword>
<dbReference type="Proteomes" id="UP000632828">
    <property type="component" value="Unassembled WGS sequence"/>
</dbReference>
<dbReference type="RefSeq" id="WP_191153498.1">
    <property type="nucleotide sequence ID" value="NZ_JACWUN010000001.1"/>
</dbReference>
<dbReference type="Pfam" id="PF00149">
    <property type="entry name" value="Metallophos"/>
    <property type="match status" value="1"/>
</dbReference>
<dbReference type="Gene3D" id="3.60.21.10">
    <property type="match status" value="1"/>
</dbReference>
<name>A0A8J6UHF2_9BACT</name>
<keyword evidence="5" id="KW-0472">Membrane</keyword>
<organism evidence="8 9">
    <name type="scientific">Pelovirga terrestris</name>
    <dbReference type="NCBI Taxonomy" id="2771352"/>
    <lineage>
        <taxon>Bacteria</taxon>
        <taxon>Pseudomonadati</taxon>
        <taxon>Thermodesulfobacteriota</taxon>
        <taxon>Desulfuromonadia</taxon>
        <taxon>Geobacterales</taxon>
        <taxon>Geobacteraceae</taxon>
        <taxon>Pelovirga</taxon>
    </lineage>
</organism>
<evidence type="ECO:0000256" key="4">
    <source>
        <dbReference type="ARBA" id="ARBA00022801"/>
    </source>
</evidence>
<evidence type="ECO:0000256" key="6">
    <source>
        <dbReference type="ARBA" id="ARBA00023211"/>
    </source>
</evidence>
<comment type="caution">
    <text evidence="8">The sequence shown here is derived from an EMBL/GenBank/DDBJ whole genome shotgun (WGS) entry which is preliminary data.</text>
</comment>
<reference evidence="8" key="1">
    <citation type="submission" date="2020-09" db="EMBL/GenBank/DDBJ databases">
        <title>Pelobacter alkaliphilus sp. nov., a novel anaerobic arsenate-reducing bacterium from terrestrial mud volcano.</title>
        <authorList>
            <person name="Khomyakova M.A."/>
            <person name="Merkel A.Y."/>
            <person name="Slobodkin A.I."/>
        </authorList>
    </citation>
    <scope>NUCLEOTIDE SEQUENCE</scope>
    <source>
        <strain evidence="8">M08fum</strain>
    </source>
</reference>
<gene>
    <name evidence="8" type="ORF">ICT70_00900</name>
</gene>
<keyword evidence="2" id="KW-0997">Cell inner membrane</keyword>
<dbReference type="InterPro" id="IPR004843">
    <property type="entry name" value="Calcineurin-like_PHP"/>
</dbReference>
<dbReference type="PANTHER" id="PTHR34990:SF1">
    <property type="entry name" value="UDP-2,3-DIACYLGLUCOSAMINE HYDROLASE"/>
    <property type="match status" value="1"/>
</dbReference>
<feature type="domain" description="Calcineurin-like phosphoesterase" evidence="7">
    <location>
        <begin position="1"/>
        <end position="198"/>
    </location>
</feature>
<dbReference type="SUPFAM" id="SSF56300">
    <property type="entry name" value="Metallo-dependent phosphatases"/>
    <property type="match status" value="1"/>
</dbReference>
<keyword evidence="1" id="KW-1003">Cell membrane</keyword>
<keyword evidence="4" id="KW-0378">Hydrolase</keyword>
<evidence type="ECO:0000313" key="8">
    <source>
        <dbReference type="EMBL" id="MBD1399225.1"/>
    </source>
</evidence>
<proteinExistence type="predicted"/>
<protein>
    <submittedName>
        <fullName evidence="8">UDP-2,3-diacylglucosamine diphosphatase</fullName>
    </submittedName>
</protein>
<evidence type="ECO:0000313" key="9">
    <source>
        <dbReference type="Proteomes" id="UP000632828"/>
    </source>
</evidence>
<dbReference type="CDD" id="cd07398">
    <property type="entry name" value="MPP_YbbF-LpxH"/>
    <property type="match status" value="1"/>
</dbReference>